<reference evidence="1 2" key="1">
    <citation type="submission" date="2016-11" db="EMBL/GenBank/DDBJ databases">
        <title>The macronuclear genome of Stentor coeruleus: a giant cell with tiny introns.</title>
        <authorList>
            <person name="Slabodnick M."/>
            <person name="Ruby J.G."/>
            <person name="Reiff S.B."/>
            <person name="Swart E.C."/>
            <person name="Gosai S."/>
            <person name="Prabakaran S."/>
            <person name="Witkowska E."/>
            <person name="Larue G.E."/>
            <person name="Fisher S."/>
            <person name="Freeman R.M."/>
            <person name="Gunawardena J."/>
            <person name="Chu W."/>
            <person name="Stover N.A."/>
            <person name="Gregory B.D."/>
            <person name="Nowacki M."/>
            <person name="Derisi J."/>
            <person name="Roy S.W."/>
            <person name="Marshall W.F."/>
            <person name="Sood P."/>
        </authorList>
    </citation>
    <scope>NUCLEOTIDE SEQUENCE [LARGE SCALE GENOMIC DNA]</scope>
    <source>
        <strain evidence="1">WM001</strain>
    </source>
</reference>
<evidence type="ECO:0000313" key="1">
    <source>
        <dbReference type="EMBL" id="OMJ69841.1"/>
    </source>
</evidence>
<organism evidence="1 2">
    <name type="scientific">Stentor coeruleus</name>
    <dbReference type="NCBI Taxonomy" id="5963"/>
    <lineage>
        <taxon>Eukaryota</taxon>
        <taxon>Sar</taxon>
        <taxon>Alveolata</taxon>
        <taxon>Ciliophora</taxon>
        <taxon>Postciliodesmatophora</taxon>
        <taxon>Heterotrichea</taxon>
        <taxon>Heterotrichida</taxon>
        <taxon>Stentoridae</taxon>
        <taxon>Stentor</taxon>
    </lineage>
</organism>
<dbReference type="Proteomes" id="UP000187209">
    <property type="component" value="Unassembled WGS sequence"/>
</dbReference>
<dbReference type="AlphaFoldDB" id="A0A1R2AZ95"/>
<evidence type="ECO:0000313" key="2">
    <source>
        <dbReference type="Proteomes" id="UP000187209"/>
    </source>
</evidence>
<name>A0A1R2AZ95_9CILI</name>
<gene>
    <name evidence="1" type="ORF">SteCoe_32337</name>
</gene>
<accession>A0A1R2AZ95</accession>
<keyword evidence="2" id="KW-1185">Reference proteome</keyword>
<protein>
    <recommendedName>
        <fullName evidence="3">Arrestin-like N-terminal domain-containing protein</fullName>
    </recommendedName>
</protein>
<dbReference type="OrthoDB" id="2333384at2759"/>
<evidence type="ECO:0008006" key="3">
    <source>
        <dbReference type="Google" id="ProtNLM"/>
    </source>
</evidence>
<comment type="caution">
    <text evidence="1">The sequence shown here is derived from an EMBL/GenBank/DDBJ whole genome shotgun (WGS) entry which is preliminary data.</text>
</comment>
<dbReference type="InterPro" id="IPR014752">
    <property type="entry name" value="Arrestin-like_C"/>
</dbReference>
<dbReference type="Gene3D" id="2.60.40.640">
    <property type="match status" value="1"/>
</dbReference>
<sequence length="342" mass="39056">MQSEDDVSVNLELDEKSVIAGDRIGGEVQIRSSILGCTVTFESLGIEKVVISGIKDTQITHKSIIYTFKRNLTNETQEADEVFPFSFKLPAFAPSSMSFDNTDHHEQRIKVEITYSIKASIKFENNLLKKTKANLTVHSARIRDESEKSQEASRPLNCCICFTRGAASMSIISTKNLDPLCNSRMINQVIIKSDSNKKLASIVGQYILEFSIKLPNQSIIKVRKALTRTVADIKQILSEQKNNQELIFNFELNKNDREFPKQTPTNDGVYFQSRYFLQVYAVYYIGFRSKILELEQEVFVNLDEENITDRSIRQIDALKHPLQMMEAPIDNAQLYINHNKPN</sequence>
<dbReference type="EMBL" id="MPUH01001152">
    <property type="protein sequence ID" value="OMJ69841.1"/>
    <property type="molecule type" value="Genomic_DNA"/>
</dbReference>
<proteinExistence type="predicted"/>